<reference evidence="1 2" key="1">
    <citation type="submission" date="2022-01" db="EMBL/GenBank/DDBJ databases">
        <authorList>
            <person name="Xiong W."/>
            <person name="Schranz E."/>
        </authorList>
    </citation>
    <scope>NUCLEOTIDE SEQUENCE [LARGE SCALE GENOMIC DNA]</scope>
</reference>
<dbReference type="Gene3D" id="3.90.70.80">
    <property type="match status" value="1"/>
</dbReference>
<dbReference type="AlphaFoldDB" id="A0AAU9LE76"/>
<dbReference type="EMBL" id="CAKMRJ010000001">
    <property type="protein sequence ID" value="CAH1413046.1"/>
    <property type="molecule type" value="Genomic_DNA"/>
</dbReference>
<protein>
    <recommendedName>
        <fullName evidence="3">Ubiquitin thioesterase OTU1</fullName>
    </recommendedName>
</protein>
<keyword evidence="2" id="KW-1185">Reference proteome</keyword>
<proteinExistence type="predicted"/>
<evidence type="ECO:0008006" key="3">
    <source>
        <dbReference type="Google" id="ProtNLM"/>
    </source>
</evidence>
<organism evidence="1 2">
    <name type="scientific">Lactuca virosa</name>
    <dbReference type="NCBI Taxonomy" id="75947"/>
    <lineage>
        <taxon>Eukaryota</taxon>
        <taxon>Viridiplantae</taxon>
        <taxon>Streptophyta</taxon>
        <taxon>Embryophyta</taxon>
        <taxon>Tracheophyta</taxon>
        <taxon>Spermatophyta</taxon>
        <taxon>Magnoliopsida</taxon>
        <taxon>eudicotyledons</taxon>
        <taxon>Gunneridae</taxon>
        <taxon>Pentapetalae</taxon>
        <taxon>asterids</taxon>
        <taxon>campanulids</taxon>
        <taxon>Asterales</taxon>
        <taxon>Asteraceae</taxon>
        <taxon>Cichorioideae</taxon>
        <taxon>Cichorieae</taxon>
        <taxon>Lactucinae</taxon>
        <taxon>Lactuca</taxon>
    </lineage>
</organism>
<name>A0AAU9LE76_9ASTR</name>
<sequence length="101" mass="11925">MNDPIKTSPKARHKVLDEITGVFWSLQENQAKRYLPLSPLAWLWRKPEPEVKLVLCDNEKERHKYEEALIAITVEETLKRYCQRIGRPDFWGGESEILFSL</sequence>
<comment type="caution">
    <text evidence="1">The sequence shown here is derived from an EMBL/GenBank/DDBJ whole genome shotgun (WGS) entry which is preliminary data.</text>
</comment>
<dbReference type="Proteomes" id="UP001157418">
    <property type="component" value="Unassembled WGS sequence"/>
</dbReference>
<gene>
    <name evidence="1" type="ORF">LVIROSA_LOCUS1025</name>
</gene>
<evidence type="ECO:0000313" key="1">
    <source>
        <dbReference type="EMBL" id="CAH1413046.1"/>
    </source>
</evidence>
<accession>A0AAU9LE76</accession>
<evidence type="ECO:0000313" key="2">
    <source>
        <dbReference type="Proteomes" id="UP001157418"/>
    </source>
</evidence>